<evidence type="ECO:0000313" key="1">
    <source>
        <dbReference type="EMBL" id="AEQ52798.1"/>
    </source>
</evidence>
<dbReference type="STRING" id="1082931.KKY_2792"/>
<protein>
    <submittedName>
        <fullName evidence="1">Uncharacterized protein</fullName>
    </submittedName>
</protein>
<sequence length="41" mass="4336">MSVVVMVPAMTETFTSSMPGKRRTAVSILAAQLAQSIPATR</sequence>
<accession>G4RD15</accession>
<organism evidence="1 2">
    <name type="scientific">Pelagibacterium halotolerans (strain DSM 22347 / JCM 15775 / CGMCC 1.7692 / B2)</name>
    <dbReference type="NCBI Taxonomy" id="1082931"/>
    <lineage>
        <taxon>Bacteria</taxon>
        <taxon>Pseudomonadati</taxon>
        <taxon>Pseudomonadota</taxon>
        <taxon>Alphaproteobacteria</taxon>
        <taxon>Hyphomicrobiales</taxon>
        <taxon>Devosiaceae</taxon>
        <taxon>Pelagibacterium</taxon>
    </lineage>
</organism>
<keyword evidence="2" id="KW-1185">Reference proteome</keyword>
<name>G4RD15_PELHB</name>
<gene>
    <name evidence="1" type="ordered locus">KKY_2792</name>
</gene>
<dbReference type="Proteomes" id="UP000008850">
    <property type="component" value="Chromosome"/>
</dbReference>
<dbReference type="EMBL" id="CP003075">
    <property type="protein sequence ID" value="AEQ52798.1"/>
    <property type="molecule type" value="Genomic_DNA"/>
</dbReference>
<reference evidence="1 2" key="1">
    <citation type="journal article" date="2012" name="J. Bacteriol.">
        <title>Complete genome sequence of Pelagibacterium halotolerans B2T.</title>
        <authorList>
            <person name="Huo Y.Y."/>
            <person name="Cheng H."/>
            <person name="Han X.F."/>
            <person name="Jiang X.W."/>
            <person name="Sun C."/>
            <person name="Zhang X.Q."/>
            <person name="Zhu X.F."/>
            <person name="Liu Y.F."/>
            <person name="Li P.F."/>
            <person name="Ni P.X."/>
            <person name="Wu M."/>
        </authorList>
    </citation>
    <scope>NUCLEOTIDE SEQUENCE [LARGE SCALE GENOMIC DNA]</scope>
    <source>
        <strain evidence="2">DSM 22347 / JCM 15775 / CGMCC 1.7692 / B2</strain>
    </source>
</reference>
<proteinExistence type="predicted"/>
<dbReference type="HOGENOM" id="CLU_3274142_0_0_5"/>
<dbReference type="KEGG" id="phl:KKY_2792"/>
<evidence type="ECO:0000313" key="2">
    <source>
        <dbReference type="Proteomes" id="UP000008850"/>
    </source>
</evidence>
<dbReference type="AlphaFoldDB" id="G4RD15"/>